<evidence type="ECO:0000313" key="3">
    <source>
        <dbReference type="Proteomes" id="UP000693946"/>
    </source>
</evidence>
<protein>
    <submittedName>
        <fullName evidence="2">Uncharacterized protein</fullName>
    </submittedName>
</protein>
<feature type="compositionally biased region" description="Low complexity" evidence="1">
    <location>
        <begin position="464"/>
        <end position="485"/>
    </location>
</feature>
<gene>
    <name evidence="2" type="ORF">JOB18_039423</name>
</gene>
<feature type="compositionally biased region" description="Basic and acidic residues" evidence="1">
    <location>
        <begin position="486"/>
        <end position="499"/>
    </location>
</feature>
<feature type="compositionally biased region" description="Polar residues" evidence="1">
    <location>
        <begin position="636"/>
        <end position="647"/>
    </location>
</feature>
<evidence type="ECO:0000313" key="2">
    <source>
        <dbReference type="EMBL" id="KAG7494883.1"/>
    </source>
</evidence>
<dbReference type="AlphaFoldDB" id="A0AAV6QP27"/>
<feature type="compositionally biased region" description="Basic and acidic residues" evidence="1">
    <location>
        <begin position="313"/>
        <end position="322"/>
    </location>
</feature>
<feature type="compositionally biased region" description="Polar residues" evidence="1">
    <location>
        <begin position="253"/>
        <end position="263"/>
    </location>
</feature>
<reference evidence="2 3" key="1">
    <citation type="journal article" date="2021" name="Sci. Rep.">
        <title>Chromosome anchoring in Senegalese sole (Solea senegalensis) reveals sex-associated markers and genome rearrangements in flatfish.</title>
        <authorList>
            <person name="Guerrero-Cozar I."/>
            <person name="Gomez-Garrido J."/>
            <person name="Berbel C."/>
            <person name="Martinez-Blanch J.F."/>
            <person name="Alioto T."/>
            <person name="Claros M.G."/>
            <person name="Gagnaire P.A."/>
            <person name="Manchado M."/>
        </authorList>
    </citation>
    <scope>NUCLEOTIDE SEQUENCE [LARGE SCALE GENOMIC DNA]</scope>
    <source>
        <strain evidence="2">Sse05_10M</strain>
    </source>
</reference>
<dbReference type="PANTHER" id="PTHR35077">
    <property type="entry name" value="SIMILAR TO AI661453 PROTEIN"/>
    <property type="match status" value="1"/>
</dbReference>
<feature type="compositionally biased region" description="Basic and acidic residues" evidence="1">
    <location>
        <begin position="382"/>
        <end position="391"/>
    </location>
</feature>
<feature type="region of interest" description="Disordered" evidence="1">
    <location>
        <begin position="667"/>
        <end position="705"/>
    </location>
</feature>
<feature type="compositionally biased region" description="Pro residues" evidence="1">
    <location>
        <begin position="239"/>
        <end position="249"/>
    </location>
</feature>
<feature type="region of interest" description="Disordered" evidence="1">
    <location>
        <begin position="166"/>
        <end position="263"/>
    </location>
</feature>
<feature type="compositionally biased region" description="Polar residues" evidence="1">
    <location>
        <begin position="725"/>
        <end position="739"/>
    </location>
</feature>
<feature type="compositionally biased region" description="Low complexity" evidence="1">
    <location>
        <begin position="179"/>
        <end position="204"/>
    </location>
</feature>
<feature type="region of interest" description="Disordered" evidence="1">
    <location>
        <begin position="721"/>
        <end position="765"/>
    </location>
</feature>
<sequence length="765" mass="82317">MKKGALHFLGRKNQSLFDTNIRLKDMDNVELVLDSPAILESGTASVRARPTVKHHASSDNFQAFAVPTPKVPILPPVGGPKVNGSVDGDNFSNGSVISVPDDVEGEIFIPPPPSMAPPPPPPPGTFILPPPDFIGDLNSPALASLQAPAPKVSPLALSMEEVDVASLKPPPMAPPKPPSTCSTGSGSSIPITSSPPASVPAHPRFAPPQPPTEKQQKNLKTPPPKPVRLSSISNFDLPPQTPAPPPPVQTPTRSTFNPQNTAKLYNTPKISLLSRYENHDTKPKQMLLLEDSVPVIVPVDGKASNVTTPTKPVPRDTQELKENLQVTKPSPPSLPKPNKEAKTGTVSAQQVVTKPPQTPPKTPPQRSPHIQKIISPRSNSEPNKDELDEPSRQSYKFSPLLDRKLRNLKNSETTGAREAPAASPLALLMAAKEREKHRPTQSLSRENSGKRDEQPSASIYASDSSPNSFVVVPRSRSSSSASPPSQERKNLNLNSEHRQVIQTPEKSISHSLVSDHMQSTSPAHSGISAAAPVHAKNLVGRNHNTEQSLPKSAQPWDNKEEVSVPLLPPPPEFDDSDEIMDPPPSIRPPDPPVKKAPKPAASLPPPGPPPPKHKPPAAPKLPPPLVIDTKPKPQKAPTQLPTPLSPNQATLLSILQKKMLEMDHKMAPVKDTESSSDDWGSPLSDEDNKIPFVPKPSSQSRNYPVFNKTSLDMRELEGKMAKKNQGISSTKAATSNGPSKHQYGMSFTIRPGTKQPITPINKLDS</sequence>
<feature type="compositionally biased region" description="Pro residues" evidence="1">
    <location>
        <begin position="168"/>
        <end position="178"/>
    </location>
</feature>
<accession>A0AAV6QP27</accession>
<comment type="caution">
    <text evidence="2">The sequence shown here is derived from an EMBL/GenBank/DDBJ whole genome shotgun (WGS) entry which is preliminary data.</text>
</comment>
<evidence type="ECO:0000256" key="1">
    <source>
        <dbReference type="SAM" id="MobiDB-lite"/>
    </source>
</evidence>
<proteinExistence type="predicted"/>
<dbReference type="EMBL" id="JAGKHQ010000016">
    <property type="protein sequence ID" value="KAG7494883.1"/>
    <property type="molecule type" value="Genomic_DNA"/>
</dbReference>
<feature type="compositionally biased region" description="Low complexity" evidence="1">
    <location>
        <begin position="419"/>
        <end position="430"/>
    </location>
</feature>
<feature type="compositionally biased region" description="Polar residues" evidence="1">
    <location>
        <begin position="696"/>
        <end position="705"/>
    </location>
</feature>
<dbReference type="PANTHER" id="PTHR35077:SF2">
    <property type="entry name" value="SIMILAR TO AI661453 PROTEIN"/>
    <property type="match status" value="1"/>
</dbReference>
<organism evidence="2 3">
    <name type="scientific">Solea senegalensis</name>
    <name type="common">Senegalese sole</name>
    <dbReference type="NCBI Taxonomy" id="28829"/>
    <lineage>
        <taxon>Eukaryota</taxon>
        <taxon>Metazoa</taxon>
        <taxon>Chordata</taxon>
        <taxon>Craniata</taxon>
        <taxon>Vertebrata</taxon>
        <taxon>Euteleostomi</taxon>
        <taxon>Actinopterygii</taxon>
        <taxon>Neopterygii</taxon>
        <taxon>Teleostei</taxon>
        <taxon>Neoteleostei</taxon>
        <taxon>Acanthomorphata</taxon>
        <taxon>Carangaria</taxon>
        <taxon>Pleuronectiformes</taxon>
        <taxon>Pleuronectoidei</taxon>
        <taxon>Soleidae</taxon>
        <taxon>Solea</taxon>
    </lineage>
</organism>
<feature type="compositionally biased region" description="Pro residues" evidence="1">
    <location>
        <begin position="581"/>
        <end position="591"/>
    </location>
</feature>
<keyword evidence="3" id="KW-1185">Reference proteome</keyword>
<feature type="compositionally biased region" description="Pro residues" evidence="1">
    <location>
        <begin position="111"/>
        <end position="132"/>
    </location>
</feature>
<feature type="compositionally biased region" description="Pro residues" evidence="1">
    <location>
        <begin position="356"/>
        <end position="366"/>
    </location>
</feature>
<feature type="compositionally biased region" description="Pro residues" evidence="1">
    <location>
        <begin position="602"/>
        <end position="625"/>
    </location>
</feature>
<feature type="region of interest" description="Disordered" evidence="1">
    <location>
        <begin position="300"/>
        <end position="647"/>
    </location>
</feature>
<name>A0AAV6QP27_SOLSE</name>
<feature type="compositionally biased region" description="Polar residues" evidence="1">
    <location>
        <begin position="500"/>
        <end position="523"/>
    </location>
</feature>
<dbReference type="Proteomes" id="UP000693946">
    <property type="component" value="Linkage Group LG4"/>
</dbReference>
<feature type="region of interest" description="Disordered" evidence="1">
    <location>
        <begin position="111"/>
        <end position="133"/>
    </location>
</feature>